<dbReference type="EMBL" id="FN649736">
    <property type="protein sequence ID" value="CBJ32889.1"/>
    <property type="molecule type" value="Genomic_DNA"/>
</dbReference>
<dbReference type="InterPro" id="IPR002657">
    <property type="entry name" value="BilAc:Na_symport/Acr3"/>
</dbReference>
<sequence>MLLPIMMDSSRPAGELSAAAASGAGDVAAAAAGGSSPAVQTTRLRAFESTVQKWCDRATSLFPAWVLGAAAVGMLRPAALSWFNSGLITAALATTMVCMGMTLTLEDFAAVARKAPAGHGGRCRSVHSHGGTASNLVTLIANGDVALSVSMTTVSTLLAAVITGPLTKFLVGALVDISAVTLMKATAQVVFLPVAMGLLLNTRAKGITRRLAPYTPLLCVALVAMICGSVVAANSSILLGSGAALVGAVLTLHAGG</sequence>
<feature type="transmembrane region" description="Helical" evidence="6">
    <location>
        <begin position="145"/>
        <end position="163"/>
    </location>
</feature>
<feature type="transmembrane region" description="Helical" evidence="6">
    <location>
        <begin position="85"/>
        <end position="105"/>
    </location>
</feature>
<accession>D7FZU0</accession>
<feature type="transmembrane region" description="Helical" evidence="6">
    <location>
        <begin position="211"/>
        <end position="231"/>
    </location>
</feature>
<protein>
    <submittedName>
        <fullName evidence="7">Na+-bile acid cotransporter (ISS)</fullName>
    </submittedName>
</protein>
<gene>
    <name evidence="7" type="ORF">Esi_0387_0015</name>
</gene>
<dbReference type="AlphaFoldDB" id="D7FZU0"/>
<evidence type="ECO:0000256" key="6">
    <source>
        <dbReference type="SAM" id="Phobius"/>
    </source>
</evidence>
<dbReference type="Gene3D" id="1.20.1530.20">
    <property type="match status" value="2"/>
</dbReference>
<keyword evidence="4 6" id="KW-1133">Transmembrane helix</keyword>
<dbReference type="PANTHER" id="PTHR10361:SF28">
    <property type="entry name" value="P3 PROTEIN-RELATED"/>
    <property type="match status" value="1"/>
</dbReference>
<dbReference type="EMBL" id="FN648583">
    <property type="protein sequence ID" value="CBJ32889.1"/>
    <property type="molecule type" value="Genomic_DNA"/>
</dbReference>
<dbReference type="Proteomes" id="UP000002630">
    <property type="component" value="Linkage Group LG11"/>
</dbReference>
<dbReference type="PANTHER" id="PTHR10361">
    <property type="entry name" value="SODIUM-BILE ACID COTRANSPORTER"/>
    <property type="match status" value="1"/>
</dbReference>
<comment type="similarity">
    <text evidence="2">Belongs to the bile acid:sodium symporter (BASS) (TC 2.A.28) family.</text>
</comment>
<organism evidence="7 8">
    <name type="scientific">Ectocarpus siliculosus</name>
    <name type="common">Brown alga</name>
    <name type="synonym">Conferva siliculosa</name>
    <dbReference type="NCBI Taxonomy" id="2880"/>
    <lineage>
        <taxon>Eukaryota</taxon>
        <taxon>Sar</taxon>
        <taxon>Stramenopiles</taxon>
        <taxon>Ochrophyta</taxon>
        <taxon>PX clade</taxon>
        <taxon>Phaeophyceae</taxon>
        <taxon>Ectocarpales</taxon>
        <taxon>Ectocarpaceae</taxon>
        <taxon>Ectocarpus</taxon>
    </lineage>
</organism>
<proteinExistence type="inferred from homology"/>
<dbReference type="InParanoid" id="D7FZU0"/>
<evidence type="ECO:0000313" key="8">
    <source>
        <dbReference type="Proteomes" id="UP000002630"/>
    </source>
</evidence>
<evidence type="ECO:0000256" key="2">
    <source>
        <dbReference type="ARBA" id="ARBA00006528"/>
    </source>
</evidence>
<comment type="subcellular location">
    <subcellularLocation>
        <location evidence="1">Membrane</location>
        <topology evidence="1">Multi-pass membrane protein</topology>
    </subcellularLocation>
</comment>
<dbReference type="eggNOG" id="KOG2718">
    <property type="taxonomic scope" value="Eukaryota"/>
</dbReference>
<keyword evidence="5 6" id="KW-0472">Membrane</keyword>
<evidence type="ECO:0000313" key="7">
    <source>
        <dbReference type="EMBL" id="CBJ32889.1"/>
    </source>
</evidence>
<reference evidence="7 8" key="1">
    <citation type="journal article" date="2010" name="Nature">
        <title>The Ectocarpus genome and the independent evolution of multicellularity in brown algae.</title>
        <authorList>
            <person name="Cock J.M."/>
            <person name="Sterck L."/>
            <person name="Rouze P."/>
            <person name="Scornet D."/>
            <person name="Allen A.E."/>
            <person name="Amoutzias G."/>
            <person name="Anthouard V."/>
            <person name="Artiguenave F."/>
            <person name="Aury J.M."/>
            <person name="Badger J.H."/>
            <person name="Beszteri B."/>
            <person name="Billiau K."/>
            <person name="Bonnet E."/>
            <person name="Bothwell J.H."/>
            <person name="Bowler C."/>
            <person name="Boyen C."/>
            <person name="Brownlee C."/>
            <person name="Carrano C.J."/>
            <person name="Charrier B."/>
            <person name="Cho G.Y."/>
            <person name="Coelho S.M."/>
            <person name="Collen J."/>
            <person name="Corre E."/>
            <person name="Da Silva C."/>
            <person name="Delage L."/>
            <person name="Delaroque N."/>
            <person name="Dittami S.M."/>
            <person name="Doulbeau S."/>
            <person name="Elias M."/>
            <person name="Farnham G."/>
            <person name="Gachon C.M."/>
            <person name="Gschloessl B."/>
            <person name="Heesch S."/>
            <person name="Jabbari K."/>
            <person name="Jubin C."/>
            <person name="Kawai H."/>
            <person name="Kimura K."/>
            <person name="Kloareg B."/>
            <person name="Kupper F.C."/>
            <person name="Lang D."/>
            <person name="Le Bail A."/>
            <person name="Leblanc C."/>
            <person name="Lerouge P."/>
            <person name="Lohr M."/>
            <person name="Lopez P.J."/>
            <person name="Martens C."/>
            <person name="Maumus F."/>
            <person name="Michel G."/>
            <person name="Miranda-Saavedra D."/>
            <person name="Morales J."/>
            <person name="Moreau H."/>
            <person name="Motomura T."/>
            <person name="Nagasato C."/>
            <person name="Napoli C.A."/>
            <person name="Nelson D.R."/>
            <person name="Nyvall-Collen P."/>
            <person name="Peters A.F."/>
            <person name="Pommier C."/>
            <person name="Potin P."/>
            <person name="Poulain J."/>
            <person name="Quesneville H."/>
            <person name="Read B."/>
            <person name="Rensing S.A."/>
            <person name="Ritter A."/>
            <person name="Rousvoal S."/>
            <person name="Samanta M."/>
            <person name="Samson G."/>
            <person name="Schroeder D.C."/>
            <person name="Segurens B."/>
            <person name="Strittmatter M."/>
            <person name="Tonon T."/>
            <person name="Tregear J.W."/>
            <person name="Valentin K."/>
            <person name="von Dassow P."/>
            <person name="Yamagishi T."/>
            <person name="Van de Peer Y."/>
            <person name="Wincker P."/>
        </authorList>
    </citation>
    <scope>NUCLEOTIDE SEQUENCE [LARGE SCALE GENOMIC DNA]</scope>
    <source>
        <strain evidence="8">Ec32 / CCAP1310/4</strain>
    </source>
</reference>
<evidence type="ECO:0000256" key="4">
    <source>
        <dbReference type="ARBA" id="ARBA00022989"/>
    </source>
</evidence>
<evidence type="ECO:0000256" key="3">
    <source>
        <dbReference type="ARBA" id="ARBA00022692"/>
    </source>
</evidence>
<name>D7FZU0_ECTSI</name>
<feature type="transmembrane region" description="Helical" evidence="6">
    <location>
        <begin position="169"/>
        <end position="199"/>
    </location>
</feature>
<feature type="transmembrane region" description="Helical" evidence="6">
    <location>
        <begin position="237"/>
        <end position="255"/>
    </location>
</feature>
<keyword evidence="8" id="KW-1185">Reference proteome</keyword>
<dbReference type="InterPro" id="IPR004710">
    <property type="entry name" value="Bilac:Na_transpt"/>
</dbReference>
<dbReference type="Pfam" id="PF01758">
    <property type="entry name" value="SBF"/>
    <property type="match status" value="1"/>
</dbReference>
<dbReference type="OrthoDB" id="203097at2759"/>
<evidence type="ECO:0000256" key="1">
    <source>
        <dbReference type="ARBA" id="ARBA00004141"/>
    </source>
</evidence>
<dbReference type="InterPro" id="IPR038770">
    <property type="entry name" value="Na+/solute_symporter_sf"/>
</dbReference>
<dbReference type="GO" id="GO:0016020">
    <property type="term" value="C:membrane"/>
    <property type="evidence" value="ECO:0007669"/>
    <property type="project" value="UniProtKB-SubCell"/>
</dbReference>
<keyword evidence="3 6" id="KW-0812">Transmembrane</keyword>
<evidence type="ECO:0000256" key="5">
    <source>
        <dbReference type="ARBA" id="ARBA00023136"/>
    </source>
</evidence>